<reference evidence="1" key="1">
    <citation type="submission" date="2021-05" db="EMBL/GenBank/DDBJ databases">
        <authorList>
            <person name="Pan Q."/>
            <person name="Jouanno E."/>
            <person name="Zahm M."/>
            <person name="Klopp C."/>
            <person name="Cabau C."/>
            <person name="Louis A."/>
            <person name="Berthelot C."/>
            <person name="Parey E."/>
            <person name="Roest Crollius H."/>
            <person name="Montfort J."/>
            <person name="Robinson-Rechavi M."/>
            <person name="Bouchez O."/>
            <person name="Lampietro C."/>
            <person name="Lopez Roques C."/>
            <person name="Donnadieu C."/>
            <person name="Postlethwait J."/>
            <person name="Bobe J."/>
            <person name="Dillon D."/>
            <person name="Chandos A."/>
            <person name="von Hippel F."/>
            <person name="Guiguen Y."/>
        </authorList>
    </citation>
    <scope>NUCLEOTIDE SEQUENCE</scope>
    <source>
        <strain evidence="1">YG-Jan2019</strain>
    </source>
</reference>
<keyword evidence="2" id="KW-1185">Reference proteome</keyword>
<dbReference type="Proteomes" id="UP001157502">
    <property type="component" value="Chromosome 6"/>
</dbReference>
<organism evidence="1 2">
    <name type="scientific">Dallia pectoralis</name>
    <name type="common">Alaska blackfish</name>
    <dbReference type="NCBI Taxonomy" id="75939"/>
    <lineage>
        <taxon>Eukaryota</taxon>
        <taxon>Metazoa</taxon>
        <taxon>Chordata</taxon>
        <taxon>Craniata</taxon>
        <taxon>Vertebrata</taxon>
        <taxon>Euteleostomi</taxon>
        <taxon>Actinopterygii</taxon>
        <taxon>Neopterygii</taxon>
        <taxon>Teleostei</taxon>
        <taxon>Protacanthopterygii</taxon>
        <taxon>Esociformes</taxon>
        <taxon>Umbridae</taxon>
        <taxon>Dallia</taxon>
    </lineage>
</organism>
<proteinExistence type="predicted"/>
<gene>
    <name evidence="1" type="ORF">DPEC_G00070600</name>
</gene>
<evidence type="ECO:0000313" key="1">
    <source>
        <dbReference type="EMBL" id="KAJ8010017.1"/>
    </source>
</evidence>
<accession>A0ACC2H2N3</accession>
<evidence type="ECO:0000313" key="2">
    <source>
        <dbReference type="Proteomes" id="UP001157502"/>
    </source>
</evidence>
<comment type="caution">
    <text evidence="1">The sequence shown here is derived from an EMBL/GenBank/DDBJ whole genome shotgun (WGS) entry which is preliminary data.</text>
</comment>
<name>A0ACC2H2N3_DALPE</name>
<protein>
    <submittedName>
        <fullName evidence="1">Uncharacterized protein</fullName>
    </submittedName>
</protein>
<sequence length="73" mass="8484">MVGRYRGFTALLKEQVSEAHTDGRVLIYVDHLKVVKADLEIHIRDLLDLDVPVWVVKPFQADVVHWEPYRSIS</sequence>
<dbReference type="EMBL" id="CM055733">
    <property type="protein sequence ID" value="KAJ8010017.1"/>
    <property type="molecule type" value="Genomic_DNA"/>
</dbReference>